<keyword evidence="14" id="KW-1185">Reference proteome</keyword>
<organism evidence="13 14">
    <name type="scientific">Phenylobacterium conjunctum</name>
    <dbReference type="NCBI Taxonomy" id="1298959"/>
    <lineage>
        <taxon>Bacteria</taxon>
        <taxon>Pseudomonadati</taxon>
        <taxon>Pseudomonadota</taxon>
        <taxon>Alphaproteobacteria</taxon>
        <taxon>Caulobacterales</taxon>
        <taxon>Caulobacteraceae</taxon>
        <taxon>Phenylobacterium</taxon>
    </lineage>
</organism>
<dbReference type="Proteomes" id="UP001597216">
    <property type="component" value="Unassembled WGS sequence"/>
</dbReference>
<evidence type="ECO:0000256" key="8">
    <source>
        <dbReference type="ARBA" id="ARBA00022801"/>
    </source>
</evidence>
<dbReference type="InterPro" id="IPR005273">
    <property type="entry name" value="Ura-DNA_glyco_family4"/>
</dbReference>
<evidence type="ECO:0000313" key="13">
    <source>
        <dbReference type="EMBL" id="MFD1189804.1"/>
    </source>
</evidence>
<dbReference type="SMART" id="SM00986">
    <property type="entry name" value="UDG"/>
    <property type="match status" value="1"/>
</dbReference>
<dbReference type="SMART" id="SM00987">
    <property type="entry name" value="UreE_C"/>
    <property type="match status" value="1"/>
</dbReference>
<comment type="similarity">
    <text evidence="2">Belongs to the uracil-DNA glycosylase (UDG) superfamily. Type 4 (UDGa) family.</text>
</comment>
<evidence type="ECO:0000256" key="5">
    <source>
        <dbReference type="ARBA" id="ARBA00022485"/>
    </source>
</evidence>
<accession>A0ABW3SXZ7</accession>
<keyword evidence="8 13" id="KW-0378">Hydrolase</keyword>
<name>A0ABW3SXZ7_9CAUL</name>
<dbReference type="InterPro" id="IPR036895">
    <property type="entry name" value="Uracil-DNA_glycosylase-like_sf"/>
</dbReference>
<evidence type="ECO:0000256" key="4">
    <source>
        <dbReference type="ARBA" id="ARBA00019403"/>
    </source>
</evidence>
<keyword evidence="11" id="KW-0234">DNA repair</keyword>
<keyword evidence="7" id="KW-0227">DNA damage</keyword>
<evidence type="ECO:0000256" key="11">
    <source>
        <dbReference type="ARBA" id="ARBA00023204"/>
    </source>
</evidence>
<dbReference type="EC" id="3.2.2.27" evidence="3"/>
<evidence type="ECO:0000256" key="2">
    <source>
        <dbReference type="ARBA" id="ARBA00006521"/>
    </source>
</evidence>
<evidence type="ECO:0000259" key="12">
    <source>
        <dbReference type="SMART" id="SM00986"/>
    </source>
</evidence>
<evidence type="ECO:0000256" key="9">
    <source>
        <dbReference type="ARBA" id="ARBA00023004"/>
    </source>
</evidence>
<gene>
    <name evidence="13" type="ORF">ACFQ27_04370</name>
</gene>
<comment type="caution">
    <text evidence="13">The sequence shown here is derived from an EMBL/GenBank/DDBJ whole genome shotgun (WGS) entry which is preliminary data.</text>
</comment>
<dbReference type="Pfam" id="PF03167">
    <property type="entry name" value="UDG"/>
    <property type="match status" value="1"/>
</dbReference>
<reference evidence="14" key="1">
    <citation type="journal article" date="2019" name="Int. J. Syst. Evol. Microbiol.">
        <title>The Global Catalogue of Microorganisms (GCM) 10K type strain sequencing project: providing services to taxonomists for standard genome sequencing and annotation.</title>
        <authorList>
            <consortium name="The Broad Institute Genomics Platform"/>
            <consortium name="The Broad Institute Genome Sequencing Center for Infectious Disease"/>
            <person name="Wu L."/>
            <person name="Ma J."/>
        </authorList>
    </citation>
    <scope>NUCLEOTIDE SEQUENCE [LARGE SCALE GENOMIC DNA]</scope>
    <source>
        <strain evidence="14">CCUG 55074</strain>
    </source>
</reference>
<keyword evidence="10" id="KW-0411">Iron-sulfur</keyword>
<keyword evidence="6" id="KW-0479">Metal-binding</keyword>
<dbReference type="PANTHER" id="PTHR33693:SF1">
    <property type="entry name" value="TYPE-4 URACIL-DNA GLYCOSYLASE"/>
    <property type="match status" value="1"/>
</dbReference>
<evidence type="ECO:0000313" key="14">
    <source>
        <dbReference type="Proteomes" id="UP001597216"/>
    </source>
</evidence>
<dbReference type="InterPro" id="IPR005122">
    <property type="entry name" value="Uracil-DNA_glycosylase-like"/>
</dbReference>
<proteinExistence type="inferred from homology"/>
<dbReference type="RefSeq" id="WP_377352747.1">
    <property type="nucleotide sequence ID" value="NZ_JBHTLQ010000006.1"/>
</dbReference>
<dbReference type="InterPro" id="IPR051536">
    <property type="entry name" value="UDG_Type-4/5"/>
</dbReference>
<feature type="domain" description="Uracil-DNA glycosylase-like" evidence="12">
    <location>
        <begin position="107"/>
        <end position="258"/>
    </location>
</feature>
<evidence type="ECO:0000256" key="6">
    <source>
        <dbReference type="ARBA" id="ARBA00022723"/>
    </source>
</evidence>
<dbReference type="Gene3D" id="3.40.470.10">
    <property type="entry name" value="Uracil-DNA glycosylase-like domain"/>
    <property type="match status" value="1"/>
</dbReference>
<evidence type="ECO:0000256" key="1">
    <source>
        <dbReference type="ARBA" id="ARBA00001400"/>
    </source>
</evidence>
<evidence type="ECO:0000256" key="7">
    <source>
        <dbReference type="ARBA" id="ARBA00022763"/>
    </source>
</evidence>
<dbReference type="PANTHER" id="PTHR33693">
    <property type="entry name" value="TYPE-5 URACIL-DNA GLYCOSYLASE"/>
    <property type="match status" value="1"/>
</dbReference>
<dbReference type="GO" id="GO:0004844">
    <property type="term" value="F:uracil DNA N-glycosylase activity"/>
    <property type="evidence" value="ECO:0007669"/>
    <property type="project" value="UniProtKB-EC"/>
</dbReference>
<protein>
    <recommendedName>
        <fullName evidence="4">Type-4 uracil-DNA glycosylase</fullName>
        <ecNumber evidence="3">3.2.2.27</ecNumber>
    </recommendedName>
</protein>
<keyword evidence="5" id="KW-0004">4Fe-4S</keyword>
<comment type="catalytic activity">
    <reaction evidence="1">
        <text>Hydrolyzes single-stranded DNA or mismatched double-stranded DNA and polynucleotides, releasing free uracil.</text>
        <dbReference type="EC" id="3.2.2.27"/>
    </reaction>
</comment>
<evidence type="ECO:0000256" key="3">
    <source>
        <dbReference type="ARBA" id="ARBA00012030"/>
    </source>
</evidence>
<dbReference type="SUPFAM" id="SSF52141">
    <property type="entry name" value="Uracil-DNA glycosylase-like"/>
    <property type="match status" value="1"/>
</dbReference>
<keyword evidence="9" id="KW-0408">Iron</keyword>
<sequence>MTPQSAAAVESLLAFWAEAGVDAMLLDAPIDRIEAGKFVAPKPVEKKPLAVAPQRAPANAGPDVSSAIAQAQALAAACQDLEALKAAISSFDGCPLKFEGAARQAVFARGASDAPLVVIGEGPGAEEDARGEPFVGRAGQLLDRMLAAAGLTDRVFITNTVFWRPPGNRTPTPAEQAVCAPFLERAIQLVRPKMLLLVGGPSTKSLLKKEEGILSLRGRWFEWRSADGALELPALPTLHPAFLLRQPAAKKKAWSDLLTLTERLDRPQRGE</sequence>
<keyword evidence="13" id="KW-0326">Glycosidase</keyword>
<dbReference type="EMBL" id="JBHTLQ010000006">
    <property type="protein sequence ID" value="MFD1189804.1"/>
    <property type="molecule type" value="Genomic_DNA"/>
</dbReference>
<dbReference type="CDD" id="cd10030">
    <property type="entry name" value="UDG-F4_TTUDGA_SPO1dp_like"/>
    <property type="match status" value="1"/>
</dbReference>
<evidence type="ECO:0000256" key="10">
    <source>
        <dbReference type="ARBA" id="ARBA00023014"/>
    </source>
</evidence>
<dbReference type="NCBIfam" id="TIGR00758">
    <property type="entry name" value="UDG_fam4"/>
    <property type="match status" value="1"/>
</dbReference>